<reference evidence="3 4" key="1">
    <citation type="submission" date="2015-04" db="EMBL/GenBank/DDBJ databases">
        <title>Genome sequence of Mycoplasma leachii strain 06049.</title>
        <authorList>
            <person name="Sirand-Pugnet P."/>
            <person name="Breton M."/>
            <person name="Dordet-Frisoni E."/>
            <person name="Baranowski E."/>
            <person name="Barre A."/>
            <person name="Couture C."/>
            <person name="Dupuy V."/>
            <person name="Gaurivaud P."/>
            <person name="Jacob D."/>
            <person name="Lemaitre C."/>
            <person name="Manso-Silvan L."/>
            <person name="Nikolski M."/>
            <person name="Nouvel L.-X."/>
            <person name="Poumarat F."/>
            <person name="Tardy F."/>
            <person name="Thebault P."/>
            <person name="Theil S."/>
            <person name="Citti C."/>
            <person name="Thiaucourt F."/>
            <person name="Blanchard A."/>
        </authorList>
    </citation>
    <scope>NUCLEOTIDE SEQUENCE [LARGE SCALE GENOMIC DNA]</scope>
    <source>
        <strain evidence="3 4">06049</strain>
    </source>
</reference>
<protein>
    <submittedName>
        <fullName evidence="3">Putative lipoprotein, LppA/P72 family</fullName>
    </submittedName>
</protein>
<keyword evidence="3" id="KW-0449">Lipoprotein</keyword>
<gene>
    <name evidence="3" type="ORF">MLEAa_7240</name>
</gene>
<comment type="caution">
    <text evidence="3">The sequence shown here is derived from an EMBL/GenBank/DDBJ whole genome shotgun (WGS) entry which is preliminary data.</text>
</comment>
<feature type="compositionally biased region" description="Basic and acidic residues" evidence="1">
    <location>
        <begin position="41"/>
        <end position="75"/>
    </location>
</feature>
<dbReference type="RefSeq" id="WP_107670111.1">
    <property type="nucleotide sequence ID" value="NZ_LAUU01000010.1"/>
</dbReference>
<accession>A0A2T4I9H9</accession>
<dbReference type="AlphaFoldDB" id="A0A2T4I9H9"/>
<sequence length="548" mass="63242">MRKFNKLFLAFLPISSLSVFSVVSCTTNNKSSEIPQLPNSKKPDNKPSENKSELTDKINNEKSDPNKPNSEKQSEDEPNPSESEHKLDNNSHNSKPSKPNDNSDSNNNHNPDNKKDSHSKDDQSQNDKPQADELPKNNVDFSDIDSLQREISLNRFTNYMKMDPITAWTHLIADLNVFKNIIFKDYPLIINKYTMEFESPNDVQFENSKGIITNVKIKFTKDNLSKIKIFSFSGFKIKDKIVNKNNKQDYIKQKKVDEKIAGLYPSLLAYMLLYNEETGSNNKYDKDIKRNGNVVNFDDLRNTNKDLFDDNFVGFNVGTKELLLEYNKKYEKLYKDKIVEAKFDDINGTLGLKIQIENRDDNLSNESIITKEFNFTGFRKIDFDNKENPFDITLLQKDLKTILANTRIKNSLKKIGFDIDKDDDLEEFGVPSENNLWGSEIYKYLIFTLTDTKNHIYNAKQTLKIDPNSNKYEYKSILGLKSNMSLYPFNTMITKESIKNMLITIKNKQVTLEFDLHIPVYATSFSDLITHITNGKDLVIKIVQSTSI</sequence>
<dbReference type="NCBIfam" id="TIGR03490">
    <property type="entry name" value="Mycoplas_LppA"/>
    <property type="match status" value="1"/>
</dbReference>
<evidence type="ECO:0000256" key="1">
    <source>
        <dbReference type="SAM" id="MobiDB-lite"/>
    </source>
</evidence>
<feature type="chain" id="PRO_5015526624" evidence="2">
    <location>
        <begin position="22"/>
        <end position="548"/>
    </location>
</feature>
<organism evidence="3 4">
    <name type="scientific">Mycoplasma leachii 06049</name>
    <dbReference type="NCBI Taxonomy" id="1188244"/>
    <lineage>
        <taxon>Bacteria</taxon>
        <taxon>Bacillati</taxon>
        <taxon>Mycoplasmatota</taxon>
        <taxon>Mollicutes</taxon>
        <taxon>Mycoplasmataceae</taxon>
        <taxon>Mycoplasma</taxon>
    </lineage>
</organism>
<keyword evidence="2" id="KW-0732">Signal</keyword>
<feature type="compositionally biased region" description="Polar residues" evidence="1">
    <location>
        <begin position="28"/>
        <end position="39"/>
    </location>
</feature>
<dbReference type="Proteomes" id="UP000241093">
    <property type="component" value="Unassembled WGS sequence"/>
</dbReference>
<feature type="compositionally biased region" description="Basic and acidic residues" evidence="1">
    <location>
        <begin position="111"/>
        <end position="135"/>
    </location>
</feature>
<dbReference type="EMBL" id="LAUU01000010">
    <property type="protein sequence ID" value="PTD31111.1"/>
    <property type="molecule type" value="Genomic_DNA"/>
</dbReference>
<feature type="compositionally biased region" description="Low complexity" evidence="1">
    <location>
        <begin position="90"/>
        <end position="110"/>
    </location>
</feature>
<feature type="signal peptide" evidence="2">
    <location>
        <begin position="1"/>
        <end position="21"/>
    </location>
</feature>
<evidence type="ECO:0000256" key="2">
    <source>
        <dbReference type="SAM" id="SignalP"/>
    </source>
</evidence>
<proteinExistence type="predicted"/>
<evidence type="ECO:0000313" key="3">
    <source>
        <dbReference type="EMBL" id="PTD31111.1"/>
    </source>
</evidence>
<feature type="region of interest" description="Disordered" evidence="1">
    <location>
        <begin position="28"/>
        <end position="141"/>
    </location>
</feature>
<dbReference type="PROSITE" id="PS51257">
    <property type="entry name" value="PROKAR_LIPOPROTEIN"/>
    <property type="match status" value="1"/>
</dbReference>
<dbReference type="NCBIfam" id="NF045959">
    <property type="entry name" value="LppA_rel_LP"/>
    <property type="match status" value="1"/>
</dbReference>
<name>A0A2T4I9H9_9MOLU</name>
<dbReference type="InterPro" id="IPR019992">
    <property type="entry name" value="Mycoides_lipoprot_LppA/p72"/>
</dbReference>
<evidence type="ECO:0000313" key="4">
    <source>
        <dbReference type="Proteomes" id="UP000241093"/>
    </source>
</evidence>